<feature type="transmembrane region" description="Helical" evidence="1">
    <location>
        <begin position="99"/>
        <end position="118"/>
    </location>
</feature>
<gene>
    <name evidence="2" type="ORF">A2074_06195</name>
</gene>
<feature type="transmembrane region" description="Helical" evidence="1">
    <location>
        <begin position="6"/>
        <end position="27"/>
    </location>
</feature>
<protein>
    <submittedName>
        <fullName evidence="2">Uncharacterized protein</fullName>
    </submittedName>
</protein>
<evidence type="ECO:0000313" key="2">
    <source>
        <dbReference type="EMBL" id="OFW33992.1"/>
    </source>
</evidence>
<dbReference type="AlphaFoldDB" id="A0A1F2ULY7"/>
<feature type="transmembrane region" description="Helical" evidence="1">
    <location>
        <begin position="130"/>
        <end position="149"/>
    </location>
</feature>
<dbReference type="EMBL" id="MELI01000055">
    <property type="protein sequence ID" value="OFW33992.1"/>
    <property type="molecule type" value="Genomic_DNA"/>
</dbReference>
<reference evidence="2 3" key="1">
    <citation type="journal article" date="2016" name="Nat. Commun.">
        <title>Thousands of microbial genomes shed light on interconnected biogeochemical processes in an aquifer system.</title>
        <authorList>
            <person name="Anantharaman K."/>
            <person name="Brown C.T."/>
            <person name="Hug L.A."/>
            <person name="Sharon I."/>
            <person name="Castelle C.J."/>
            <person name="Probst A.J."/>
            <person name="Thomas B.C."/>
            <person name="Singh A."/>
            <person name="Wilkins M.J."/>
            <person name="Karaoz U."/>
            <person name="Brodie E.L."/>
            <person name="Williams K.H."/>
            <person name="Hubbard S.S."/>
            <person name="Banfield J.F."/>
        </authorList>
    </citation>
    <scope>NUCLEOTIDE SEQUENCE [LARGE SCALE GENOMIC DNA]</scope>
</reference>
<evidence type="ECO:0000313" key="3">
    <source>
        <dbReference type="Proteomes" id="UP000178086"/>
    </source>
</evidence>
<evidence type="ECO:0000256" key="1">
    <source>
        <dbReference type="SAM" id="Phobius"/>
    </source>
</evidence>
<keyword evidence="1" id="KW-1133">Transmembrane helix</keyword>
<accession>A0A1F2ULY7</accession>
<comment type="caution">
    <text evidence="2">The sequence shown here is derived from an EMBL/GenBank/DDBJ whole genome shotgun (WGS) entry which is preliminary data.</text>
</comment>
<sequence>MVLKIVYTVFIGILLVLFVGIGIETFYPQPQYPEYPVSLERPSPDGTETAADIKTREEFQKTEKRYQEKIKIYNRNVFIVALVFALMFMAISLFMADKLLIIADGLLLGGVFTLGYAVGRGFMADDKFRFIAVSVSLVVALITGYLKFIRPLEGKETPDAG</sequence>
<name>A0A1F2ULY7_9ACTN</name>
<keyword evidence="1" id="KW-0812">Transmembrane</keyword>
<proteinExistence type="predicted"/>
<organism evidence="2 3">
    <name type="scientific">Candidatus Aquicultor primus</name>
    <dbReference type="NCBI Taxonomy" id="1797195"/>
    <lineage>
        <taxon>Bacteria</taxon>
        <taxon>Bacillati</taxon>
        <taxon>Actinomycetota</taxon>
        <taxon>Candidatus Aquicultoria</taxon>
        <taxon>Candidatus Aquicultorales</taxon>
        <taxon>Candidatus Aquicultoraceae</taxon>
        <taxon>Candidatus Aquicultor</taxon>
    </lineage>
</organism>
<dbReference type="Proteomes" id="UP000178086">
    <property type="component" value="Unassembled WGS sequence"/>
</dbReference>
<feature type="transmembrane region" description="Helical" evidence="1">
    <location>
        <begin position="72"/>
        <end position="93"/>
    </location>
</feature>
<keyword evidence="1" id="KW-0472">Membrane</keyword>